<dbReference type="FunFam" id="1.20.272.10:FF:000029">
    <property type="entry name" value="Replication factor C small subunit"/>
    <property type="match status" value="1"/>
</dbReference>
<dbReference type="Gene3D" id="3.40.50.300">
    <property type="entry name" value="P-loop containing nucleotide triphosphate hydrolases"/>
    <property type="match status" value="1"/>
</dbReference>
<name>A0A381SVW6_9ZZZZ</name>
<dbReference type="InterPro" id="IPR047854">
    <property type="entry name" value="RFC_lid"/>
</dbReference>
<dbReference type="FunFam" id="3.40.50.300:FF:000952">
    <property type="entry name" value="Replication factor C subunit 2"/>
    <property type="match status" value="1"/>
</dbReference>
<dbReference type="InterPro" id="IPR008921">
    <property type="entry name" value="DNA_pol3_clamp-load_cplx_C"/>
</dbReference>
<dbReference type="SMART" id="SM00382">
    <property type="entry name" value="AAA"/>
    <property type="match status" value="1"/>
</dbReference>
<keyword evidence="3" id="KW-0067">ATP-binding</keyword>
<dbReference type="GO" id="GO:0003677">
    <property type="term" value="F:DNA binding"/>
    <property type="evidence" value="ECO:0007669"/>
    <property type="project" value="InterPro"/>
</dbReference>
<dbReference type="Gene3D" id="1.20.272.10">
    <property type="match status" value="1"/>
</dbReference>
<dbReference type="SUPFAM" id="SSF52540">
    <property type="entry name" value="P-loop containing nucleoside triphosphate hydrolases"/>
    <property type="match status" value="1"/>
</dbReference>
<evidence type="ECO:0000256" key="2">
    <source>
        <dbReference type="ARBA" id="ARBA00022741"/>
    </source>
</evidence>
<dbReference type="GO" id="GO:0003689">
    <property type="term" value="F:DNA clamp loader activity"/>
    <property type="evidence" value="ECO:0007669"/>
    <property type="project" value="InterPro"/>
</dbReference>
<dbReference type="GO" id="GO:0005524">
    <property type="term" value="F:ATP binding"/>
    <property type="evidence" value="ECO:0007669"/>
    <property type="project" value="UniProtKB-KW"/>
</dbReference>
<dbReference type="GO" id="GO:0006261">
    <property type="term" value="P:DNA-templated DNA replication"/>
    <property type="evidence" value="ECO:0007669"/>
    <property type="project" value="TreeGrafter"/>
</dbReference>
<dbReference type="NCBIfam" id="NF001679">
    <property type="entry name" value="PRK00440.1"/>
    <property type="match status" value="1"/>
</dbReference>
<dbReference type="GO" id="GO:0005663">
    <property type="term" value="C:DNA replication factor C complex"/>
    <property type="evidence" value="ECO:0007669"/>
    <property type="project" value="InterPro"/>
</dbReference>
<evidence type="ECO:0000259" key="4">
    <source>
        <dbReference type="SMART" id="SM00382"/>
    </source>
</evidence>
<keyword evidence="1" id="KW-0235">DNA replication</keyword>
<dbReference type="InterPro" id="IPR027417">
    <property type="entry name" value="P-loop_NTPase"/>
</dbReference>
<dbReference type="CDD" id="cd18140">
    <property type="entry name" value="HLD_clamp_RFC"/>
    <property type="match status" value="1"/>
</dbReference>
<dbReference type="CDD" id="cd00009">
    <property type="entry name" value="AAA"/>
    <property type="match status" value="1"/>
</dbReference>
<dbReference type="InterPro" id="IPR003593">
    <property type="entry name" value="AAA+_ATPase"/>
</dbReference>
<dbReference type="EMBL" id="UINC01003653">
    <property type="protein sequence ID" value="SVA08175.1"/>
    <property type="molecule type" value="Genomic_DNA"/>
</dbReference>
<proteinExistence type="inferred from homology"/>
<dbReference type="GO" id="GO:0006281">
    <property type="term" value="P:DNA repair"/>
    <property type="evidence" value="ECO:0007669"/>
    <property type="project" value="TreeGrafter"/>
</dbReference>
<evidence type="ECO:0000256" key="1">
    <source>
        <dbReference type="ARBA" id="ARBA00022705"/>
    </source>
</evidence>
<dbReference type="Pfam" id="PF08542">
    <property type="entry name" value="Rep_fac_C"/>
    <property type="match status" value="1"/>
</dbReference>
<feature type="domain" description="AAA+ ATPase" evidence="4">
    <location>
        <begin position="35"/>
        <end position="166"/>
    </location>
</feature>
<accession>A0A381SVW6</accession>
<dbReference type="HAMAP" id="MF_01509">
    <property type="entry name" value="RfcS"/>
    <property type="match status" value="1"/>
</dbReference>
<dbReference type="SUPFAM" id="SSF48019">
    <property type="entry name" value="post-AAA+ oligomerization domain-like"/>
    <property type="match status" value="1"/>
</dbReference>
<reference evidence="5" key="1">
    <citation type="submission" date="2018-05" db="EMBL/GenBank/DDBJ databases">
        <authorList>
            <person name="Lanie J.A."/>
            <person name="Ng W.-L."/>
            <person name="Kazmierczak K.M."/>
            <person name="Andrzejewski T.M."/>
            <person name="Davidsen T.M."/>
            <person name="Wayne K.J."/>
            <person name="Tettelin H."/>
            <person name="Glass J.I."/>
            <person name="Rusch D."/>
            <person name="Podicherti R."/>
            <person name="Tsui H.-C.T."/>
            <person name="Winkler M.E."/>
        </authorList>
    </citation>
    <scope>NUCLEOTIDE SEQUENCE</scope>
</reference>
<keyword evidence="2" id="KW-0547">Nucleotide-binding</keyword>
<organism evidence="5">
    <name type="scientific">marine metagenome</name>
    <dbReference type="NCBI Taxonomy" id="408172"/>
    <lineage>
        <taxon>unclassified sequences</taxon>
        <taxon>metagenomes</taxon>
        <taxon>ecological metagenomes</taxon>
    </lineage>
</organism>
<dbReference type="Gene3D" id="1.10.8.60">
    <property type="match status" value="1"/>
</dbReference>
<dbReference type="InterPro" id="IPR003959">
    <property type="entry name" value="ATPase_AAA_core"/>
</dbReference>
<dbReference type="Pfam" id="PF00004">
    <property type="entry name" value="AAA"/>
    <property type="match status" value="1"/>
</dbReference>
<dbReference type="PANTHER" id="PTHR11669">
    <property type="entry name" value="REPLICATION FACTOR C / DNA POLYMERASE III GAMMA-TAU SUBUNIT"/>
    <property type="match status" value="1"/>
</dbReference>
<dbReference type="GO" id="GO:0016887">
    <property type="term" value="F:ATP hydrolysis activity"/>
    <property type="evidence" value="ECO:0007669"/>
    <property type="project" value="InterPro"/>
</dbReference>
<dbReference type="InterPro" id="IPR050238">
    <property type="entry name" value="DNA_Rep/Repair_Clamp_Loader"/>
</dbReference>
<evidence type="ECO:0000313" key="5">
    <source>
        <dbReference type="EMBL" id="SVA08175.1"/>
    </source>
</evidence>
<dbReference type="InterPro" id="IPR023748">
    <property type="entry name" value="Rep_factor-C_ssu_arc"/>
</dbReference>
<dbReference type="AlphaFoldDB" id="A0A381SVW6"/>
<protein>
    <recommendedName>
        <fullName evidence="4">AAA+ ATPase domain-containing protein</fullName>
    </recommendedName>
</protein>
<gene>
    <name evidence="5" type="ORF">METZ01_LOCUS61029</name>
</gene>
<sequence>MEEIWVEKYRPTTLVEVVGQSAVTTRLASYVREKSMPHLLFAGPAGTGKTTCSLALAREMFGEHWQHNLHELNASDERGIDVVRGKIKEFARTAPIGGGGFKIIFLDEADALTSAAQAALRRTMEKYSRTCRFVMSCNYSSKIIEPIQSRCAVFRFRPLQGEDVQRYLKFIAGREKLKVNGEAYESLAYLAQGDLRRAINSLQMAAAAGEDITADVVYQAVSAARPGEVREALEMALQGNFAGARERLDALIITYGLAGEDILRQMHRTVRDLEIPDEAKVQLIEKLAEADFRLSEGATARIQIEAAIAHFIIVGRHIEREQS</sequence>
<dbReference type="PANTHER" id="PTHR11669:SF20">
    <property type="entry name" value="REPLICATION FACTOR C SUBUNIT 4"/>
    <property type="match status" value="1"/>
</dbReference>
<dbReference type="InterPro" id="IPR013748">
    <property type="entry name" value="Rep_factorC_C"/>
</dbReference>
<evidence type="ECO:0000256" key="3">
    <source>
        <dbReference type="ARBA" id="ARBA00022840"/>
    </source>
</evidence>